<dbReference type="RefSeq" id="WP_008582899.1">
    <property type="nucleotide sequence ID" value="NZ_CP007035.1"/>
</dbReference>
<evidence type="ECO:0000313" key="1">
    <source>
        <dbReference type="EMBL" id="AHF17320.1"/>
    </source>
</evidence>
<dbReference type="Gene3D" id="3.40.50.2000">
    <property type="entry name" value="Glycogen Phosphorylase B"/>
    <property type="match status" value="1"/>
</dbReference>
<sequence>MEKELHIVCPDVPCPADYGCIIDIMNRIRALHASGIRIHLHYFSENHSNAPRELHSFCQSVCLYEPRNKRQCSGASLPYNVAARINDLLIERLNADDHPILIEGLSCTGIIPFLKNNQRSICVRMHTNEELYYQELARSTTGLFKKFHYAAESRHIKKYTAALPKNVLLACVSDPDLSFFRERGFENIFRLPTFPNWQRVNSLEGIGTHCLFHGKLSVPDNEQAALWLLHKVFNKVRVPFIIAGKDPSRQLQKAAALCEHTCLVSNPCESEINDLVQKAHINILPNLNKNCTGTRLKLLHALYSGRHCVTTPSMIAESGLGATCHIGTTPNALASIISQLYYKPFEEDEIQLRKALVEKTFDNSKNTACLIDHLW</sequence>
<dbReference type="OrthoDB" id="1094459at2"/>
<name>W0F2Q8_9BACT</name>
<dbReference type="Proteomes" id="UP000003586">
    <property type="component" value="Chromosome"/>
</dbReference>
<dbReference type="eggNOG" id="COG0438">
    <property type="taxonomic scope" value="Bacteria"/>
</dbReference>
<reference evidence="1 2" key="1">
    <citation type="submission" date="2013-12" db="EMBL/GenBank/DDBJ databases">
        <authorList>
            <consortium name="DOE Joint Genome Institute"/>
            <person name="Eisen J."/>
            <person name="Huntemann M."/>
            <person name="Han J."/>
            <person name="Chen A."/>
            <person name="Kyrpides N."/>
            <person name="Mavromatis K."/>
            <person name="Markowitz V."/>
            <person name="Palaniappan K."/>
            <person name="Ivanova N."/>
            <person name="Schaumberg A."/>
            <person name="Pati A."/>
            <person name="Liolios K."/>
            <person name="Nordberg H.P."/>
            <person name="Cantor M.N."/>
            <person name="Hua S.X."/>
            <person name="Woyke T."/>
        </authorList>
    </citation>
    <scope>NUCLEOTIDE SEQUENCE [LARGE SCALE GENOMIC DNA]</scope>
    <source>
        <strain evidence="2">DSM 19437</strain>
    </source>
</reference>
<accession>W0F2Q8</accession>
<evidence type="ECO:0008006" key="3">
    <source>
        <dbReference type="Google" id="ProtNLM"/>
    </source>
</evidence>
<evidence type="ECO:0000313" key="2">
    <source>
        <dbReference type="Proteomes" id="UP000003586"/>
    </source>
</evidence>
<keyword evidence="2" id="KW-1185">Reference proteome</keyword>
<dbReference type="STRING" id="929713.NIASO_05660"/>
<proteinExistence type="predicted"/>
<organism evidence="1 2">
    <name type="scientific">Niabella soli DSM 19437</name>
    <dbReference type="NCBI Taxonomy" id="929713"/>
    <lineage>
        <taxon>Bacteria</taxon>
        <taxon>Pseudomonadati</taxon>
        <taxon>Bacteroidota</taxon>
        <taxon>Chitinophagia</taxon>
        <taxon>Chitinophagales</taxon>
        <taxon>Chitinophagaceae</taxon>
        <taxon>Niabella</taxon>
    </lineage>
</organism>
<dbReference type="Pfam" id="PF13692">
    <property type="entry name" value="Glyco_trans_1_4"/>
    <property type="match status" value="1"/>
</dbReference>
<protein>
    <recommendedName>
        <fullName evidence="3">Mannosyltransferase</fullName>
    </recommendedName>
</protein>
<gene>
    <name evidence="1" type="ORF">NIASO_05660</name>
</gene>
<dbReference type="AlphaFoldDB" id="W0F2Q8"/>
<dbReference type="EMBL" id="CP007035">
    <property type="protein sequence ID" value="AHF17320.1"/>
    <property type="molecule type" value="Genomic_DNA"/>
</dbReference>
<dbReference type="KEGG" id="nso:NIASO_05660"/>
<dbReference type="HOGENOM" id="CLU_028014_4_0_10"/>